<gene>
    <name evidence="3" type="ORF">P280DRAFT_480903</name>
</gene>
<feature type="compositionally biased region" description="Basic and acidic residues" evidence="1">
    <location>
        <begin position="129"/>
        <end position="154"/>
    </location>
</feature>
<keyword evidence="2" id="KW-0472">Membrane</keyword>
<organism evidence="3 4">
    <name type="scientific">Massarina eburnea CBS 473.64</name>
    <dbReference type="NCBI Taxonomy" id="1395130"/>
    <lineage>
        <taxon>Eukaryota</taxon>
        <taxon>Fungi</taxon>
        <taxon>Dikarya</taxon>
        <taxon>Ascomycota</taxon>
        <taxon>Pezizomycotina</taxon>
        <taxon>Dothideomycetes</taxon>
        <taxon>Pleosporomycetidae</taxon>
        <taxon>Pleosporales</taxon>
        <taxon>Massarineae</taxon>
        <taxon>Massarinaceae</taxon>
        <taxon>Massarina</taxon>
    </lineage>
</organism>
<keyword evidence="2" id="KW-0812">Transmembrane</keyword>
<evidence type="ECO:0000256" key="1">
    <source>
        <dbReference type="SAM" id="MobiDB-lite"/>
    </source>
</evidence>
<accession>A0A6A6RWC8</accession>
<protein>
    <submittedName>
        <fullName evidence="3">Uncharacterized protein</fullName>
    </submittedName>
</protein>
<keyword evidence="4" id="KW-1185">Reference proteome</keyword>
<dbReference type="AlphaFoldDB" id="A0A6A6RWC8"/>
<feature type="transmembrane region" description="Helical" evidence="2">
    <location>
        <begin position="25"/>
        <end position="47"/>
    </location>
</feature>
<evidence type="ECO:0000313" key="4">
    <source>
        <dbReference type="Proteomes" id="UP000799753"/>
    </source>
</evidence>
<feature type="region of interest" description="Disordered" evidence="1">
    <location>
        <begin position="96"/>
        <end position="154"/>
    </location>
</feature>
<keyword evidence="2" id="KW-1133">Transmembrane helix</keyword>
<dbReference type="Proteomes" id="UP000799753">
    <property type="component" value="Unassembled WGS sequence"/>
</dbReference>
<reference evidence="3" key="1">
    <citation type="journal article" date="2020" name="Stud. Mycol.">
        <title>101 Dothideomycetes genomes: a test case for predicting lifestyles and emergence of pathogens.</title>
        <authorList>
            <person name="Haridas S."/>
            <person name="Albert R."/>
            <person name="Binder M."/>
            <person name="Bloem J."/>
            <person name="Labutti K."/>
            <person name="Salamov A."/>
            <person name="Andreopoulos B."/>
            <person name="Baker S."/>
            <person name="Barry K."/>
            <person name="Bills G."/>
            <person name="Bluhm B."/>
            <person name="Cannon C."/>
            <person name="Castanera R."/>
            <person name="Culley D."/>
            <person name="Daum C."/>
            <person name="Ezra D."/>
            <person name="Gonzalez J."/>
            <person name="Henrissat B."/>
            <person name="Kuo A."/>
            <person name="Liang C."/>
            <person name="Lipzen A."/>
            <person name="Lutzoni F."/>
            <person name="Magnuson J."/>
            <person name="Mondo S."/>
            <person name="Nolan M."/>
            <person name="Ohm R."/>
            <person name="Pangilinan J."/>
            <person name="Park H.-J."/>
            <person name="Ramirez L."/>
            <person name="Alfaro M."/>
            <person name="Sun H."/>
            <person name="Tritt A."/>
            <person name="Yoshinaga Y."/>
            <person name="Zwiers L.-H."/>
            <person name="Turgeon B."/>
            <person name="Goodwin S."/>
            <person name="Spatafora J."/>
            <person name="Crous P."/>
            <person name="Grigoriev I."/>
        </authorList>
    </citation>
    <scope>NUCLEOTIDE SEQUENCE</scope>
    <source>
        <strain evidence="3">CBS 473.64</strain>
    </source>
</reference>
<evidence type="ECO:0000313" key="3">
    <source>
        <dbReference type="EMBL" id="KAF2639447.1"/>
    </source>
</evidence>
<proteinExistence type="predicted"/>
<name>A0A6A6RWC8_9PLEO</name>
<sequence length="154" mass="17114">MSEPYYPIPEVQNPGPAEIDRGNDIIEATAIVAFIISMAVISCYVLALSDRNKRTNRTARESDVEPRNVLPIEWGHGAFGGNLAVDLESRGVPLRPMPVALGPYELPEYSTQNGHERNESADTLPRYESPPEYRQSEVEEVNSKSRQEGTKEGD</sequence>
<dbReference type="EMBL" id="MU006786">
    <property type="protein sequence ID" value="KAF2639447.1"/>
    <property type="molecule type" value="Genomic_DNA"/>
</dbReference>
<evidence type="ECO:0000256" key="2">
    <source>
        <dbReference type="SAM" id="Phobius"/>
    </source>
</evidence>